<organism evidence="2">
    <name type="scientific">Cacopsylla melanoneura</name>
    <dbReference type="NCBI Taxonomy" id="428564"/>
    <lineage>
        <taxon>Eukaryota</taxon>
        <taxon>Metazoa</taxon>
        <taxon>Ecdysozoa</taxon>
        <taxon>Arthropoda</taxon>
        <taxon>Hexapoda</taxon>
        <taxon>Insecta</taxon>
        <taxon>Pterygota</taxon>
        <taxon>Neoptera</taxon>
        <taxon>Paraneoptera</taxon>
        <taxon>Hemiptera</taxon>
        <taxon>Sternorrhyncha</taxon>
        <taxon>Psylloidea</taxon>
        <taxon>Psyllidae</taxon>
        <taxon>Psyllinae</taxon>
        <taxon>Cacopsylla</taxon>
    </lineage>
</organism>
<dbReference type="EMBL" id="HBUF01603290">
    <property type="protein sequence ID" value="CAG6776786.1"/>
    <property type="molecule type" value="Transcribed_RNA"/>
</dbReference>
<protein>
    <recommendedName>
        <fullName evidence="3">Secreted protein</fullName>
    </recommendedName>
</protein>
<evidence type="ECO:0000256" key="1">
    <source>
        <dbReference type="SAM" id="SignalP"/>
    </source>
</evidence>
<proteinExistence type="predicted"/>
<feature type="signal peptide" evidence="1">
    <location>
        <begin position="1"/>
        <end position="24"/>
    </location>
</feature>
<sequence length="118" mass="14263">MCVVSWRVMLDYCWSLCLSHCASSIFVIVRSRCRRQLVDVLKPFFLHLQRSRTLKIKTSHLHLQRSLILKIKKISQIHLQYKYLPAYLQRSRTLRIEIIKLHPNFYLNLNILYFIAVY</sequence>
<evidence type="ECO:0000313" key="2">
    <source>
        <dbReference type="EMBL" id="CAG6776786.1"/>
    </source>
</evidence>
<evidence type="ECO:0008006" key="3">
    <source>
        <dbReference type="Google" id="ProtNLM"/>
    </source>
</evidence>
<name>A0A8D9F4B8_9HEMI</name>
<dbReference type="AlphaFoldDB" id="A0A8D9F4B8"/>
<feature type="chain" id="PRO_5034910951" description="Secreted protein" evidence="1">
    <location>
        <begin position="25"/>
        <end position="118"/>
    </location>
</feature>
<reference evidence="2" key="1">
    <citation type="submission" date="2021-05" db="EMBL/GenBank/DDBJ databases">
        <authorList>
            <person name="Alioto T."/>
            <person name="Alioto T."/>
            <person name="Gomez Garrido J."/>
        </authorList>
    </citation>
    <scope>NUCLEOTIDE SEQUENCE</scope>
</reference>
<accession>A0A8D9F4B8</accession>
<keyword evidence="1" id="KW-0732">Signal</keyword>